<dbReference type="Proteomes" id="UP000242687">
    <property type="component" value="Unassembled WGS sequence"/>
</dbReference>
<dbReference type="OrthoDB" id="961830at2"/>
<evidence type="ECO:0000256" key="1">
    <source>
        <dbReference type="SAM" id="Phobius"/>
    </source>
</evidence>
<feature type="transmembrane region" description="Helical" evidence="1">
    <location>
        <begin position="80"/>
        <end position="101"/>
    </location>
</feature>
<proteinExistence type="predicted"/>
<protein>
    <submittedName>
        <fullName evidence="2">Uncharacterized protein</fullName>
    </submittedName>
</protein>
<sequence>MKNFEEEDIDALLTGALKKEPDLDLPHGFAVITARKVNRRGKSEFKTYLLAWLSVIVIASIAVCMLTLSKSEAAVQLLAFLSRFKYIIGSVIFVVLGIEFLDQKVTRSYL</sequence>
<gene>
    <name evidence="2" type="ORF">CLV57_2478</name>
</gene>
<organism evidence="2 3">
    <name type="scientific">Mucilaginibacter auburnensis</name>
    <dbReference type="NCBI Taxonomy" id="1457233"/>
    <lineage>
        <taxon>Bacteria</taxon>
        <taxon>Pseudomonadati</taxon>
        <taxon>Bacteroidota</taxon>
        <taxon>Sphingobacteriia</taxon>
        <taxon>Sphingobacteriales</taxon>
        <taxon>Sphingobacteriaceae</taxon>
        <taxon>Mucilaginibacter</taxon>
    </lineage>
</organism>
<comment type="caution">
    <text evidence="2">The sequence shown here is derived from an EMBL/GenBank/DDBJ whole genome shotgun (WGS) entry which is preliminary data.</text>
</comment>
<name>A0A2H9VM03_9SPHI</name>
<keyword evidence="3" id="KW-1185">Reference proteome</keyword>
<accession>A0A2H9VM03</accession>
<reference evidence="2 3" key="1">
    <citation type="submission" date="2017-11" db="EMBL/GenBank/DDBJ databases">
        <title>Genomic Encyclopedia of Archaeal and Bacterial Type Strains, Phase II (KMG-II): From Individual Species to Whole Genera.</title>
        <authorList>
            <person name="Goeker M."/>
        </authorList>
    </citation>
    <scope>NUCLEOTIDE SEQUENCE [LARGE SCALE GENOMIC DNA]</scope>
    <source>
        <strain evidence="2 3">DSM 28175</strain>
    </source>
</reference>
<evidence type="ECO:0000313" key="3">
    <source>
        <dbReference type="Proteomes" id="UP000242687"/>
    </source>
</evidence>
<keyword evidence="1" id="KW-1133">Transmembrane helix</keyword>
<evidence type="ECO:0000313" key="2">
    <source>
        <dbReference type="EMBL" id="PJJ79346.1"/>
    </source>
</evidence>
<keyword evidence="1" id="KW-0812">Transmembrane</keyword>
<keyword evidence="1" id="KW-0472">Membrane</keyword>
<dbReference type="AlphaFoldDB" id="A0A2H9VM03"/>
<dbReference type="EMBL" id="PGFJ01000002">
    <property type="protein sequence ID" value="PJJ79346.1"/>
    <property type="molecule type" value="Genomic_DNA"/>
</dbReference>
<dbReference type="RefSeq" id="WP_100341692.1">
    <property type="nucleotide sequence ID" value="NZ_PGFJ01000002.1"/>
</dbReference>
<feature type="transmembrane region" description="Helical" evidence="1">
    <location>
        <begin position="48"/>
        <end position="68"/>
    </location>
</feature>